<gene>
    <name evidence="2" type="ORF">S40285_03261</name>
</gene>
<reference evidence="2 3" key="1">
    <citation type="journal article" date="2014" name="BMC Genomics">
        <title>Comparative genome sequencing reveals chemotype-specific gene clusters in the toxigenic black mold Stachybotrys.</title>
        <authorList>
            <person name="Semeiks J."/>
            <person name="Borek D."/>
            <person name="Otwinowski Z."/>
            <person name="Grishin N.V."/>
        </authorList>
    </citation>
    <scope>NUCLEOTIDE SEQUENCE [LARGE SCALE GENOMIC DNA]</scope>
    <source>
        <strain evidence="2 3">IBT 40285</strain>
    </source>
</reference>
<dbReference type="HOGENOM" id="CLU_037758_1_0_1"/>
<keyword evidence="3" id="KW-1185">Reference proteome</keyword>
<evidence type="ECO:0000256" key="1">
    <source>
        <dbReference type="SAM" id="MobiDB-lite"/>
    </source>
</evidence>
<organism evidence="2 3">
    <name type="scientific">Stachybotrys chlorohalonatus (strain IBT 40285)</name>
    <dbReference type="NCBI Taxonomy" id="1283841"/>
    <lineage>
        <taxon>Eukaryota</taxon>
        <taxon>Fungi</taxon>
        <taxon>Dikarya</taxon>
        <taxon>Ascomycota</taxon>
        <taxon>Pezizomycotina</taxon>
        <taxon>Sordariomycetes</taxon>
        <taxon>Hypocreomycetidae</taxon>
        <taxon>Hypocreales</taxon>
        <taxon>Stachybotryaceae</taxon>
        <taxon>Stachybotrys</taxon>
    </lineage>
</organism>
<protein>
    <submittedName>
        <fullName evidence="2">Uncharacterized protein</fullName>
    </submittedName>
</protein>
<dbReference type="OMA" id="WIAFLGH"/>
<name>A0A084QGW4_STAC4</name>
<dbReference type="Proteomes" id="UP000028524">
    <property type="component" value="Unassembled WGS sequence"/>
</dbReference>
<evidence type="ECO:0000313" key="3">
    <source>
        <dbReference type="Proteomes" id="UP000028524"/>
    </source>
</evidence>
<dbReference type="OrthoDB" id="5424391at2759"/>
<dbReference type="EMBL" id="KL660754">
    <property type="protein sequence ID" value="KFA63199.1"/>
    <property type="molecule type" value="Genomic_DNA"/>
</dbReference>
<proteinExistence type="predicted"/>
<evidence type="ECO:0000313" key="2">
    <source>
        <dbReference type="EMBL" id="KFA63199.1"/>
    </source>
</evidence>
<accession>A0A084QGW4</accession>
<dbReference type="AlphaFoldDB" id="A0A084QGW4"/>
<dbReference type="InParanoid" id="A0A084QGW4"/>
<sequence>MSSSSKATRALKQFFAGYHEPSGLTHRQSEKLLDGLKQSFRTQLDREFGPSVSRTGASIHPASPTKLPRDSASMRHLKSILANPLFSQDADPSGSAPTKIPNAQHNPMDHFDKAVKRGLMTLQVATGCMIAKRKQILATEGRSGLALSRTAYRVTQWLRSSGKEREMEFLDNTRFIEVLIPFLVAEGLHDVAWEWITRTMEGTQGKAVDQRSALRASNLLNQLVRGQIQHDNGEVDGAIGMILQAELLLRQNPSLPHLLLLPWRSVSWLSTVQFSGNPCSREDLFEAHVATGGLMPRPVPVETAHLHLFHPQHPDPEPALALLHDRKALQKSVMIRVPGANAPKTSLASSSNDMSMVAWIECLVRDTVSYLSHIGREEDARELMAEISWQLKLT</sequence>
<feature type="region of interest" description="Disordered" evidence="1">
    <location>
        <begin position="46"/>
        <end position="70"/>
    </location>
</feature>